<dbReference type="EMBL" id="RBWU01000002">
    <property type="protein sequence ID" value="RKS77054.1"/>
    <property type="molecule type" value="Genomic_DNA"/>
</dbReference>
<dbReference type="InterPro" id="IPR051604">
    <property type="entry name" value="Ergot_Alk_Oxidoreductase"/>
</dbReference>
<dbReference type="Pfam" id="PF13460">
    <property type="entry name" value="NAD_binding_10"/>
    <property type="match status" value="1"/>
</dbReference>
<reference evidence="2 3" key="1">
    <citation type="submission" date="2018-10" db="EMBL/GenBank/DDBJ databases">
        <title>Genomic Encyclopedia of Archaeal and Bacterial Type Strains, Phase II (KMG-II): from individual species to whole genera.</title>
        <authorList>
            <person name="Goeker M."/>
        </authorList>
    </citation>
    <scope>NUCLEOTIDE SEQUENCE [LARGE SCALE GENOMIC DNA]</scope>
    <source>
        <strain evidence="2 3">DSM 43383</strain>
    </source>
</reference>
<dbReference type="AlphaFoldDB" id="A0A495QU52"/>
<dbReference type="OrthoDB" id="4457504at2"/>
<dbReference type="RefSeq" id="WP_121434655.1">
    <property type="nucleotide sequence ID" value="NZ_RBWU01000002.1"/>
</dbReference>
<dbReference type="SUPFAM" id="SSF51735">
    <property type="entry name" value="NAD(P)-binding Rossmann-fold domains"/>
    <property type="match status" value="1"/>
</dbReference>
<dbReference type="InterPro" id="IPR036291">
    <property type="entry name" value="NAD(P)-bd_dom_sf"/>
</dbReference>
<dbReference type="Proteomes" id="UP000274601">
    <property type="component" value="Unassembled WGS sequence"/>
</dbReference>
<dbReference type="PANTHER" id="PTHR43162:SF1">
    <property type="entry name" value="PRESTALK A DIFFERENTIATION PROTEIN A"/>
    <property type="match status" value="1"/>
</dbReference>
<evidence type="ECO:0000259" key="1">
    <source>
        <dbReference type="Pfam" id="PF13460"/>
    </source>
</evidence>
<dbReference type="PANTHER" id="PTHR43162">
    <property type="match status" value="1"/>
</dbReference>
<organism evidence="2 3">
    <name type="scientific">Actinomadura pelletieri DSM 43383</name>
    <dbReference type="NCBI Taxonomy" id="1120940"/>
    <lineage>
        <taxon>Bacteria</taxon>
        <taxon>Bacillati</taxon>
        <taxon>Actinomycetota</taxon>
        <taxon>Actinomycetes</taxon>
        <taxon>Streptosporangiales</taxon>
        <taxon>Thermomonosporaceae</taxon>
        <taxon>Actinomadura</taxon>
    </lineage>
</organism>
<sequence length="276" mass="29469">MILVTGATGNVGSEVVRALAAAGRPVRALVRDPGAARLPDGVEAVTGDLNRPESMTGALDGARGVFLLPGYADMPGLLAEARRAGVEHVVLLSGGSAGLGDMTNAVTRYMAASEAAVRESGLPWTFLRPSAFMSNALRWLPQLRSGDQVRVPFPDVPTASVDPYDLGAVAARALLSDEYHGEILRPTGPVAIRPAEQVAVLGEVLGRDLTFVGLTNDEARADMLTEMPAEYVDAFFDFYVNGSLDESIVRPTVREVTGHEPRTFEQWARAHADDFR</sequence>
<dbReference type="InterPro" id="IPR016040">
    <property type="entry name" value="NAD(P)-bd_dom"/>
</dbReference>
<name>A0A495QU52_9ACTN</name>
<accession>A0A495QU52</accession>
<gene>
    <name evidence="2" type="ORF">BZB76_2423</name>
</gene>
<evidence type="ECO:0000313" key="3">
    <source>
        <dbReference type="Proteomes" id="UP000274601"/>
    </source>
</evidence>
<comment type="caution">
    <text evidence="2">The sequence shown here is derived from an EMBL/GenBank/DDBJ whole genome shotgun (WGS) entry which is preliminary data.</text>
</comment>
<evidence type="ECO:0000313" key="2">
    <source>
        <dbReference type="EMBL" id="RKS77054.1"/>
    </source>
</evidence>
<dbReference type="Gene3D" id="3.90.25.10">
    <property type="entry name" value="UDP-galactose 4-epimerase, domain 1"/>
    <property type="match status" value="1"/>
</dbReference>
<feature type="domain" description="NAD(P)-binding" evidence="1">
    <location>
        <begin position="6"/>
        <end position="136"/>
    </location>
</feature>
<dbReference type="Gene3D" id="3.40.50.720">
    <property type="entry name" value="NAD(P)-binding Rossmann-like Domain"/>
    <property type="match status" value="1"/>
</dbReference>
<proteinExistence type="predicted"/>
<keyword evidence="3" id="KW-1185">Reference proteome</keyword>
<protein>
    <submittedName>
        <fullName evidence="2">Uncharacterized protein YbjT (DUF2867 family)</fullName>
    </submittedName>
</protein>